<dbReference type="AlphaFoldDB" id="A0A8K1LIB1"/>
<dbReference type="Proteomes" id="UP000796761">
    <property type="component" value="Unassembled WGS sequence"/>
</dbReference>
<keyword evidence="2" id="KW-1185">Reference proteome</keyword>
<proteinExistence type="predicted"/>
<name>A0A8K1LIB1_9PASS</name>
<dbReference type="EMBL" id="SWJQ01000410">
    <property type="protein sequence ID" value="TRZ14746.1"/>
    <property type="molecule type" value="Genomic_DNA"/>
</dbReference>
<evidence type="ECO:0000313" key="1">
    <source>
        <dbReference type="EMBL" id="TRZ14746.1"/>
    </source>
</evidence>
<dbReference type="PRINTS" id="PR01345">
    <property type="entry name" value="CERVTRCPTASE"/>
</dbReference>
<gene>
    <name evidence="1" type="ORF">HGM15179_012348</name>
</gene>
<dbReference type="PANTHER" id="PTHR33332">
    <property type="entry name" value="REVERSE TRANSCRIPTASE DOMAIN-CONTAINING PROTEIN"/>
    <property type="match status" value="1"/>
</dbReference>
<dbReference type="OrthoDB" id="276744at2759"/>
<sequence>MQTNLMRFKKAKCKILHLGQSNPKYKYRLLEEWIESSPGKKDFGVLVDEKLNMTQLFAFTAQKANYVLGCIRRGVSSRSAEVILPLYSDLLRPDLEYFYLGYCIQVLDPKPKEDVDLLEGDQRRPLS</sequence>
<comment type="caution">
    <text evidence="1">The sequence shown here is derived from an EMBL/GenBank/DDBJ whole genome shotgun (WGS) entry which is preliminary data.</text>
</comment>
<evidence type="ECO:0000313" key="2">
    <source>
        <dbReference type="Proteomes" id="UP000796761"/>
    </source>
</evidence>
<reference evidence="1" key="1">
    <citation type="submission" date="2019-04" db="EMBL/GenBank/DDBJ databases">
        <title>Genome assembly of Zosterops borbonicus 15179.</title>
        <authorList>
            <person name="Leroy T."/>
            <person name="Anselmetti Y."/>
            <person name="Tilak M.-K."/>
            <person name="Nabholz B."/>
        </authorList>
    </citation>
    <scope>NUCLEOTIDE SEQUENCE</scope>
    <source>
        <strain evidence="1">HGM_15179</strain>
        <tissue evidence="1">Muscle</tissue>
    </source>
</reference>
<organism evidence="1 2">
    <name type="scientific">Zosterops borbonicus</name>
    <dbReference type="NCBI Taxonomy" id="364589"/>
    <lineage>
        <taxon>Eukaryota</taxon>
        <taxon>Metazoa</taxon>
        <taxon>Chordata</taxon>
        <taxon>Craniata</taxon>
        <taxon>Vertebrata</taxon>
        <taxon>Euteleostomi</taxon>
        <taxon>Archelosauria</taxon>
        <taxon>Archosauria</taxon>
        <taxon>Dinosauria</taxon>
        <taxon>Saurischia</taxon>
        <taxon>Theropoda</taxon>
        <taxon>Coelurosauria</taxon>
        <taxon>Aves</taxon>
        <taxon>Neognathae</taxon>
        <taxon>Neoaves</taxon>
        <taxon>Telluraves</taxon>
        <taxon>Australaves</taxon>
        <taxon>Passeriformes</taxon>
        <taxon>Sylvioidea</taxon>
        <taxon>Zosteropidae</taxon>
        <taxon>Zosterops</taxon>
    </lineage>
</organism>
<accession>A0A8K1LIB1</accession>
<protein>
    <submittedName>
        <fullName evidence="1">Uncharacterized protein</fullName>
    </submittedName>
</protein>